<name>A0ABS2W145_STRAS</name>
<sequence>MRAPDFREVAEHLTDSQLALALEASGWQKFGGQANLYSRWRPRSDSGDRSNGGLLLPQDRETDDYSDLLSQAVAQAWKLGDERIRAILTRAATLHALGDEMKFHKEVASRKGTIPWSAGEDLHAGAHKSMVVAAKTRKSKAAYYGNSNSFLAKSFLDSVLMGQTEVGSYVITAYAPPDEVFSERKVKPGDTIPLIGRHTGREITLGLVGALEAAREAVDHFKETGSTYSFVENVNRGFCYELTQAVRNLIRDSEGAEVEVELNSAEDLFSGRVAERHKLEFAPSDYAALERAGNMLAATVDPLFVTVLGTVTLLERPKPGNPGVVRLDVLGGTEARKMRVRLKVEHYDMAVDAHRNNLALRISGRQELEGHYYWLYDPQILELVAIAPEASDSTIEQGSQDSLF</sequence>
<dbReference type="EMBL" id="JAFFZS010000054">
    <property type="protein sequence ID" value="MBN0048989.1"/>
    <property type="molecule type" value="Genomic_DNA"/>
</dbReference>
<evidence type="ECO:0000313" key="2">
    <source>
        <dbReference type="EMBL" id="MBN0048989.1"/>
    </source>
</evidence>
<dbReference type="RefSeq" id="WP_205387108.1">
    <property type="nucleotide sequence ID" value="NZ_JAFFZS010000054.1"/>
</dbReference>
<evidence type="ECO:0000256" key="1">
    <source>
        <dbReference type="SAM" id="MobiDB-lite"/>
    </source>
</evidence>
<accession>A0ABS2W145</accession>
<protein>
    <submittedName>
        <fullName evidence="2">Uncharacterized protein</fullName>
    </submittedName>
</protein>
<comment type="caution">
    <text evidence="2">The sequence shown here is derived from an EMBL/GenBank/DDBJ whole genome shotgun (WGS) entry which is preliminary data.</text>
</comment>
<gene>
    <name evidence="2" type="ORF">JS756_33885</name>
</gene>
<dbReference type="Proteomes" id="UP000788262">
    <property type="component" value="Unassembled WGS sequence"/>
</dbReference>
<reference evidence="2 3" key="1">
    <citation type="submission" date="2021-02" db="EMBL/GenBank/DDBJ databases">
        <title>Whole genome sequencing of Streptomyces actuosus VRA1.</title>
        <authorList>
            <person name="Sen G."/>
            <person name="Sen A."/>
        </authorList>
    </citation>
    <scope>NUCLEOTIDE SEQUENCE [LARGE SCALE GENOMIC DNA]</scope>
    <source>
        <strain evidence="2 3">VRA1</strain>
    </source>
</reference>
<proteinExistence type="predicted"/>
<organism evidence="2 3">
    <name type="scientific">Streptomyces actuosus</name>
    <dbReference type="NCBI Taxonomy" id="1885"/>
    <lineage>
        <taxon>Bacteria</taxon>
        <taxon>Bacillati</taxon>
        <taxon>Actinomycetota</taxon>
        <taxon>Actinomycetes</taxon>
        <taxon>Kitasatosporales</taxon>
        <taxon>Streptomycetaceae</taxon>
        <taxon>Streptomyces</taxon>
    </lineage>
</organism>
<keyword evidence="3" id="KW-1185">Reference proteome</keyword>
<feature type="region of interest" description="Disordered" evidence="1">
    <location>
        <begin position="38"/>
        <end position="58"/>
    </location>
</feature>
<evidence type="ECO:0000313" key="3">
    <source>
        <dbReference type="Proteomes" id="UP000788262"/>
    </source>
</evidence>